<dbReference type="VEuPathDB" id="FungiDB:ZTRI_15.24"/>
<keyword evidence="3" id="KW-1185">Reference proteome</keyword>
<proteinExistence type="predicted"/>
<dbReference type="Proteomes" id="UP000008062">
    <property type="component" value="Chromosome 15"/>
</dbReference>
<name>F9XR30_ZYMTI</name>
<dbReference type="RefSeq" id="XP_003847384.1">
    <property type="nucleotide sequence ID" value="XM_003847336.1"/>
</dbReference>
<dbReference type="AlphaFoldDB" id="F9XR30"/>
<dbReference type="GeneID" id="13400112"/>
<feature type="compositionally biased region" description="Polar residues" evidence="1">
    <location>
        <begin position="136"/>
        <end position="163"/>
    </location>
</feature>
<feature type="region of interest" description="Disordered" evidence="1">
    <location>
        <begin position="91"/>
        <end position="163"/>
    </location>
</feature>
<reference evidence="2 3" key="1">
    <citation type="journal article" date="2011" name="PLoS Genet.">
        <title>Finished genome of the fungal wheat pathogen Mycosphaerella graminicola reveals dispensome structure, chromosome plasticity, and stealth pathogenesis.</title>
        <authorList>
            <person name="Goodwin S.B."/>
            <person name="Ben M'barek S."/>
            <person name="Dhillon B."/>
            <person name="Wittenberg A.H.J."/>
            <person name="Crane C.F."/>
            <person name="Hane J.K."/>
            <person name="Foster A.J."/>
            <person name="Van der Lee T.A.J."/>
            <person name="Grimwood J."/>
            <person name="Aerts A."/>
            <person name="Antoniw J."/>
            <person name="Bailey A."/>
            <person name="Bluhm B."/>
            <person name="Bowler J."/>
            <person name="Bristow J."/>
            <person name="van der Burgt A."/>
            <person name="Canto-Canche B."/>
            <person name="Churchill A.C.L."/>
            <person name="Conde-Ferraez L."/>
            <person name="Cools H.J."/>
            <person name="Coutinho P.M."/>
            <person name="Csukai M."/>
            <person name="Dehal P."/>
            <person name="De Wit P."/>
            <person name="Donzelli B."/>
            <person name="van de Geest H.C."/>
            <person name="van Ham R.C.H.J."/>
            <person name="Hammond-Kosack K.E."/>
            <person name="Henrissat B."/>
            <person name="Kilian A."/>
            <person name="Kobayashi A.K."/>
            <person name="Koopmann E."/>
            <person name="Kourmpetis Y."/>
            <person name="Kuzniar A."/>
            <person name="Lindquist E."/>
            <person name="Lombard V."/>
            <person name="Maliepaard C."/>
            <person name="Martins N."/>
            <person name="Mehrabi R."/>
            <person name="Nap J.P.H."/>
            <person name="Ponomarenko A."/>
            <person name="Rudd J.J."/>
            <person name="Salamov A."/>
            <person name="Schmutz J."/>
            <person name="Schouten H.J."/>
            <person name="Shapiro H."/>
            <person name="Stergiopoulos I."/>
            <person name="Torriani S.F.F."/>
            <person name="Tu H."/>
            <person name="de Vries R.P."/>
            <person name="Waalwijk C."/>
            <person name="Ware S.B."/>
            <person name="Wiebenga A."/>
            <person name="Zwiers L.-H."/>
            <person name="Oliver R.P."/>
            <person name="Grigoriev I.V."/>
            <person name="Kema G.H.J."/>
        </authorList>
    </citation>
    <scope>NUCLEOTIDE SEQUENCE [LARGE SCALE GENOMIC DNA]</scope>
    <source>
        <strain evidence="3">CBS 115943 / IPO323</strain>
    </source>
</reference>
<dbReference type="EMBL" id="CM001210">
    <property type="protein sequence ID" value="EGP82360.1"/>
    <property type="molecule type" value="Genomic_DNA"/>
</dbReference>
<protein>
    <submittedName>
        <fullName evidence="2">Uncharacterized protein</fullName>
    </submittedName>
</protein>
<sequence length="163" mass="17938">MSIHDVSHESACIFIARSQYPTMDNDWMTTDDDGVPTKSAARLASRQAGHASTGGSFETLGSISVIQEANNVAQDTTTSQSDLVRWRRTHKYEHNQKRNRTAETAASSLLTSTTPSHDEKQNHERALQKETRSRCVVQQSAPTADAQHATTTVIKPSTSTVIR</sequence>
<feature type="compositionally biased region" description="Basic and acidic residues" evidence="1">
    <location>
        <begin position="116"/>
        <end position="133"/>
    </location>
</feature>
<accession>F9XR30</accession>
<dbReference type="InParanoid" id="F9XR30"/>
<feature type="compositionally biased region" description="Low complexity" evidence="1">
    <location>
        <begin position="102"/>
        <end position="114"/>
    </location>
</feature>
<evidence type="ECO:0000256" key="1">
    <source>
        <dbReference type="SAM" id="MobiDB-lite"/>
    </source>
</evidence>
<dbReference type="HOGENOM" id="CLU_1628353_0_0_1"/>
<organism evidence="2 3">
    <name type="scientific">Zymoseptoria tritici (strain CBS 115943 / IPO323)</name>
    <name type="common">Speckled leaf blotch fungus</name>
    <name type="synonym">Septoria tritici</name>
    <dbReference type="NCBI Taxonomy" id="336722"/>
    <lineage>
        <taxon>Eukaryota</taxon>
        <taxon>Fungi</taxon>
        <taxon>Dikarya</taxon>
        <taxon>Ascomycota</taxon>
        <taxon>Pezizomycotina</taxon>
        <taxon>Dothideomycetes</taxon>
        <taxon>Dothideomycetidae</taxon>
        <taxon>Mycosphaerellales</taxon>
        <taxon>Mycosphaerellaceae</taxon>
        <taxon>Zymoseptoria</taxon>
    </lineage>
</organism>
<evidence type="ECO:0000313" key="3">
    <source>
        <dbReference type="Proteomes" id="UP000008062"/>
    </source>
</evidence>
<gene>
    <name evidence="2" type="ORF">MYCGRDRAFT_97637</name>
</gene>
<evidence type="ECO:0000313" key="2">
    <source>
        <dbReference type="EMBL" id="EGP82360.1"/>
    </source>
</evidence>
<dbReference type="KEGG" id="ztr:MYCGRDRAFT_97637"/>